<proteinExistence type="predicted"/>
<sequence length="45" mass="4972">MTDKQKPADYGVYSAVGQLRKVLLRAPGKARNRLTPANRDELSAD</sequence>
<comment type="caution">
    <text evidence="1">The sequence shown here is derived from an EMBL/GenBank/DDBJ whole genome shotgun (WGS) entry which is preliminary data.</text>
</comment>
<reference evidence="1 2" key="2">
    <citation type="submission" date="2020-02" db="EMBL/GenBank/DDBJ databases">
        <title>The new genus of Enterobacteriales.</title>
        <authorList>
            <person name="Kim I.S."/>
        </authorList>
    </citation>
    <scope>NUCLEOTIDE SEQUENCE [LARGE SCALE GENOMIC DNA]</scope>
    <source>
        <strain evidence="1 2">SAP-6</strain>
    </source>
</reference>
<dbReference type="AlphaFoldDB" id="A0A845SI84"/>
<evidence type="ECO:0000313" key="1">
    <source>
        <dbReference type="EMBL" id="NDL64610.1"/>
    </source>
</evidence>
<organism evidence="1 2">
    <name type="scientific">Acerihabitans arboris</name>
    <dbReference type="NCBI Taxonomy" id="2691583"/>
    <lineage>
        <taxon>Bacteria</taxon>
        <taxon>Pseudomonadati</taxon>
        <taxon>Pseudomonadota</taxon>
        <taxon>Gammaproteobacteria</taxon>
        <taxon>Enterobacterales</taxon>
        <taxon>Pectobacteriaceae</taxon>
        <taxon>Acerihabitans</taxon>
    </lineage>
</organism>
<dbReference type="EMBL" id="WUBS01000013">
    <property type="protein sequence ID" value="NDL64610.1"/>
    <property type="molecule type" value="Genomic_DNA"/>
</dbReference>
<accession>A0A845SI84</accession>
<gene>
    <name evidence="1" type="ORF">GRH90_17890</name>
</gene>
<reference evidence="1 2" key="1">
    <citation type="submission" date="2019-12" db="EMBL/GenBank/DDBJ databases">
        <authorList>
            <person name="Lee S.D."/>
        </authorList>
    </citation>
    <scope>NUCLEOTIDE SEQUENCE [LARGE SCALE GENOMIC DNA]</scope>
    <source>
        <strain evidence="1 2">SAP-6</strain>
    </source>
</reference>
<dbReference type="SUPFAM" id="SSF55909">
    <property type="entry name" value="Pentein"/>
    <property type="match status" value="1"/>
</dbReference>
<name>A0A845SI84_9GAMM</name>
<keyword evidence="2" id="KW-1185">Reference proteome</keyword>
<dbReference type="Proteomes" id="UP000461443">
    <property type="component" value="Unassembled WGS sequence"/>
</dbReference>
<protein>
    <submittedName>
        <fullName evidence="1">Uncharacterized protein</fullName>
    </submittedName>
</protein>
<evidence type="ECO:0000313" key="2">
    <source>
        <dbReference type="Proteomes" id="UP000461443"/>
    </source>
</evidence>
<dbReference type="RefSeq" id="WP_162367323.1">
    <property type="nucleotide sequence ID" value="NZ_WUBS01000013.1"/>
</dbReference>